<dbReference type="GO" id="GO:0016740">
    <property type="term" value="F:transferase activity"/>
    <property type="evidence" value="ECO:0007669"/>
    <property type="project" value="UniProtKB-KW"/>
</dbReference>
<protein>
    <submittedName>
        <fullName evidence="4">Gamma-glutamylcyclotransferase</fullName>
    </submittedName>
</protein>
<reference evidence="4 5" key="1">
    <citation type="submission" date="2020-12" db="EMBL/GenBank/DDBJ databases">
        <title>Revised draft genomes of Rhodomicrobium vannielii ATCC 17100 and Rhodomicrobium udaipurense JA643.</title>
        <authorList>
            <person name="Conners E.M."/>
            <person name="Davenport E.J."/>
            <person name="Bose A."/>
        </authorList>
    </citation>
    <scope>NUCLEOTIDE SEQUENCE [LARGE SCALE GENOMIC DNA]</scope>
    <source>
        <strain evidence="4 5">JA643</strain>
    </source>
</reference>
<dbReference type="PANTHER" id="PTHR12935">
    <property type="entry name" value="GAMMA-GLUTAMYLCYCLOTRANSFERASE"/>
    <property type="match status" value="1"/>
</dbReference>
<sequence length="199" mass="21306">MTSSVTLLSARPPSSSKHAKPSPRRVPVLAFIYGAAMNPAWLAERGIRAEPVTLARLPDHRLSFHGYTQVWDGAEEAALPAPGQALWGVIYKVSGLDVDRLDAAQGVRLNGTGTYFHYPVEVIDAEGAVHTAVMYRKAALRDERPPSTEYLAYVVEGAKAYGLPADYVEAVRAIASVPAAYPVPLKANSGAQTAESDCC</sequence>
<evidence type="ECO:0000313" key="4">
    <source>
        <dbReference type="EMBL" id="MBJ7544560.1"/>
    </source>
</evidence>
<evidence type="ECO:0000256" key="3">
    <source>
        <dbReference type="SAM" id="MobiDB-lite"/>
    </source>
</evidence>
<proteinExistence type="predicted"/>
<name>A0A8I1GEK5_9HYPH</name>
<comment type="caution">
    <text evidence="4">The sequence shown here is derived from an EMBL/GenBank/DDBJ whole genome shotgun (WGS) entry which is preliminary data.</text>
</comment>
<dbReference type="RefSeq" id="WP_037232432.1">
    <property type="nucleotide sequence ID" value="NZ_JAEMUK010000079.1"/>
</dbReference>
<feature type="region of interest" description="Disordered" evidence="3">
    <location>
        <begin position="1"/>
        <end position="22"/>
    </location>
</feature>
<dbReference type="EMBL" id="JAEMUK010000079">
    <property type="protein sequence ID" value="MBJ7544560.1"/>
    <property type="molecule type" value="Genomic_DNA"/>
</dbReference>
<dbReference type="CDD" id="cd06661">
    <property type="entry name" value="GGCT_like"/>
    <property type="match status" value="1"/>
</dbReference>
<feature type="binding site" evidence="2">
    <location>
        <position position="150"/>
    </location>
    <ligand>
        <name>substrate</name>
    </ligand>
</feature>
<keyword evidence="5" id="KW-1185">Reference proteome</keyword>
<evidence type="ECO:0000256" key="2">
    <source>
        <dbReference type="PIRSR" id="PIRSR617939-2"/>
    </source>
</evidence>
<dbReference type="Proteomes" id="UP000623250">
    <property type="component" value="Unassembled WGS sequence"/>
</dbReference>
<dbReference type="Pfam" id="PF13772">
    <property type="entry name" value="AIG2_2"/>
    <property type="match status" value="1"/>
</dbReference>
<dbReference type="InterPro" id="IPR013024">
    <property type="entry name" value="GGCT-like"/>
</dbReference>
<dbReference type="PANTHER" id="PTHR12935:SF0">
    <property type="entry name" value="GAMMA-GLUTAMYLCYCLOTRANSFERASE"/>
    <property type="match status" value="1"/>
</dbReference>
<gene>
    <name evidence="4" type="ORF">JDN41_13475</name>
</gene>
<dbReference type="SUPFAM" id="SSF110857">
    <property type="entry name" value="Gamma-glutamyl cyclotransferase-like"/>
    <property type="match status" value="1"/>
</dbReference>
<dbReference type="Gene3D" id="3.10.490.10">
    <property type="entry name" value="Gamma-glutamyl cyclotransferase-like"/>
    <property type="match status" value="1"/>
</dbReference>
<keyword evidence="1" id="KW-0456">Lyase</keyword>
<dbReference type="AlphaFoldDB" id="A0A8I1GEK5"/>
<dbReference type="InterPro" id="IPR036568">
    <property type="entry name" value="GGCT-like_sf"/>
</dbReference>
<dbReference type="GO" id="GO:0003839">
    <property type="term" value="F:gamma-glutamylcyclotransferase activity"/>
    <property type="evidence" value="ECO:0007669"/>
    <property type="project" value="InterPro"/>
</dbReference>
<evidence type="ECO:0000256" key="1">
    <source>
        <dbReference type="ARBA" id="ARBA00023239"/>
    </source>
</evidence>
<organism evidence="4 5">
    <name type="scientific">Rhodomicrobium udaipurense</name>
    <dbReference type="NCBI Taxonomy" id="1202716"/>
    <lineage>
        <taxon>Bacteria</taxon>
        <taxon>Pseudomonadati</taxon>
        <taxon>Pseudomonadota</taxon>
        <taxon>Alphaproteobacteria</taxon>
        <taxon>Hyphomicrobiales</taxon>
        <taxon>Hyphomicrobiaceae</taxon>
        <taxon>Rhodomicrobium</taxon>
    </lineage>
</organism>
<evidence type="ECO:0000313" key="5">
    <source>
        <dbReference type="Proteomes" id="UP000623250"/>
    </source>
</evidence>
<dbReference type="InterPro" id="IPR017939">
    <property type="entry name" value="G-Glutamylcylcotransferase"/>
</dbReference>
<keyword evidence="4" id="KW-0808">Transferase</keyword>
<accession>A0A8I1GEK5</accession>